<proteinExistence type="predicted"/>
<evidence type="ECO:0000313" key="1">
    <source>
        <dbReference type="EMBL" id="KAI5662302.1"/>
    </source>
</evidence>
<accession>A0ACC0APC7</accession>
<protein>
    <submittedName>
        <fullName evidence="1">Uncharacterized protein</fullName>
    </submittedName>
</protein>
<reference evidence="2" key="1">
    <citation type="journal article" date="2023" name="Nat. Plants">
        <title>Single-cell RNA sequencing provides a high-resolution roadmap for understanding the multicellular compartmentation of specialized metabolism.</title>
        <authorList>
            <person name="Sun S."/>
            <person name="Shen X."/>
            <person name="Li Y."/>
            <person name="Li Y."/>
            <person name="Wang S."/>
            <person name="Li R."/>
            <person name="Zhang H."/>
            <person name="Shen G."/>
            <person name="Guo B."/>
            <person name="Wei J."/>
            <person name="Xu J."/>
            <person name="St-Pierre B."/>
            <person name="Chen S."/>
            <person name="Sun C."/>
        </authorList>
    </citation>
    <scope>NUCLEOTIDE SEQUENCE [LARGE SCALE GENOMIC DNA]</scope>
</reference>
<sequence>MGFHQYLSTSLAAILILISHATIVANSPAGAATLPPEEVEALVEIGKTLGKNWNFSVDPCSGELNWTTPNALKGFENAVNCSCSYANNKLCHVTGIVLKGQNLQGTLPPEVIRLPILQEIDLSRNYLNGTIPTEWGSMQLLNISLLGNRVSGTIPKTLANITTLKSLVLEFNQLSGSIPEEFGNLARLERLHLTSNNFTGELPGTLSKLTTLKDFRIGDNQFEGGIPDFIQNWTNIEKLMIQGSGLNGPIPLGIASLTNLIDLRISDLNGNDSAFPYLRNAKNLTTLILRSCNIVGQLPPYLGSLTKWKNVLDLSFNKITGPIPESFSALSSITGAFFHAGRAFIVHGVSYSHSFLPDWYYRLHINCGGTQVEVENDTSYDEDRDLGGSSRFYSNEKNWAFSSTGHFLDDHIKDSYILENRSRIFGNNSQLYMTARLSPLSLTYYGFCLLNGNYTVNLHFAEILFTEDRTYSSLGKRLFDIYIQGKLVKKDFSIEDEAGGVNRPIVEPFPAQVFDNTLEIRFYWAGKGTVGIPDRGVYGPLISAISAVNHDYTPPSKHHNGLPAGAIVGIVLAVLFSISLLLVVLRWRDLMGLDLHTGSFTLRQLKAATNNFDAANKIGEGGFGSVYKGNLYDGTVIAVKQLSSKSNQGNREFVNEIGMVSALQHPNLVKLYGCCIEANQLLLVYEYMENNCLARALFGPKEHQLKLDWPARHNISVGIARGLAHLHEESRLKIVHRDIKATNVLLDKILNPKISDFGLAKLHEEESSHISTRIAGTFGYMAPEYAMRGYLTDKADVYSFGIVLLEIVSGKCNTSIKPKEECFYLLDLARVLKEEGKLMELVDSRLGSDFDSDKVMLTINVALLCTDISPNLRPNMSRVVGMLDGRANEQLISDYSGLSSEKTKVMEMSEMRKVTDSYDSQTISTSTNVPPGTASSTSVSDLYPVSLSNEFSETKNEDGWHLLR</sequence>
<organism evidence="1 2">
    <name type="scientific">Catharanthus roseus</name>
    <name type="common">Madagascar periwinkle</name>
    <name type="synonym">Vinca rosea</name>
    <dbReference type="NCBI Taxonomy" id="4058"/>
    <lineage>
        <taxon>Eukaryota</taxon>
        <taxon>Viridiplantae</taxon>
        <taxon>Streptophyta</taxon>
        <taxon>Embryophyta</taxon>
        <taxon>Tracheophyta</taxon>
        <taxon>Spermatophyta</taxon>
        <taxon>Magnoliopsida</taxon>
        <taxon>eudicotyledons</taxon>
        <taxon>Gunneridae</taxon>
        <taxon>Pentapetalae</taxon>
        <taxon>asterids</taxon>
        <taxon>lamiids</taxon>
        <taxon>Gentianales</taxon>
        <taxon>Apocynaceae</taxon>
        <taxon>Rauvolfioideae</taxon>
        <taxon>Vinceae</taxon>
        <taxon>Catharanthinae</taxon>
        <taxon>Catharanthus</taxon>
    </lineage>
</organism>
<dbReference type="Proteomes" id="UP001060085">
    <property type="component" value="Linkage Group LG05"/>
</dbReference>
<keyword evidence="2" id="KW-1185">Reference proteome</keyword>
<name>A0ACC0APC7_CATRO</name>
<comment type="caution">
    <text evidence="1">The sequence shown here is derived from an EMBL/GenBank/DDBJ whole genome shotgun (WGS) entry which is preliminary data.</text>
</comment>
<dbReference type="EMBL" id="CM044705">
    <property type="protein sequence ID" value="KAI5662302.1"/>
    <property type="molecule type" value="Genomic_DNA"/>
</dbReference>
<evidence type="ECO:0000313" key="2">
    <source>
        <dbReference type="Proteomes" id="UP001060085"/>
    </source>
</evidence>
<gene>
    <name evidence="1" type="ORF">M9H77_21625</name>
</gene>